<dbReference type="GO" id="GO:0005634">
    <property type="term" value="C:nucleus"/>
    <property type="evidence" value="ECO:0007669"/>
    <property type="project" value="UniProtKB-SubCell"/>
</dbReference>
<dbReference type="Proteomes" id="UP000825729">
    <property type="component" value="Unassembled WGS sequence"/>
</dbReference>
<keyword evidence="3 9" id="KW-0862">Zinc</keyword>
<keyword evidence="2 8" id="KW-0863">Zinc-finger</keyword>
<keyword evidence="6 9" id="KW-0804">Transcription</keyword>
<comment type="caution">
    <text evidence="12">The sequence shown here is derived from an EMBL/GenBank/DDBJ whole genome shotgun (WGS) entry which is preliminary data.</text>
</comment>
<proteinExistence type="predicted"/>
<dbReference type="PANTHER" id="PTHR31992:SF141">
    <property type="entry name" value="DOF ZINC FINGER PROTEIN DOF1.4"/>
    <property type="match status" value="1"/>
</dbReference>
<sequence length="235" mass="26322">MEEQGNSAAIVIKEEEPEQEEQPEEVKQEQEQERPLTRRSMAGATRPGDREKEKCPRCNSMDTKFCYFNNYSLSQPRHYCKACRRYWTKGGTLRNVPVGGGCRKGKRSKLIKTPSSPPSTPPPPPPSAGGNGDFLSTLASFGLPNEDFNLPHQQQQQQPPQHETNYQSLLFDVDGKDGEHQVQYNVLQPPVAPDMSAFWVNKGNNGTPEESSSQWMPDFPGYAPHHPPSSPSSFH</sequence>
<reference evidence="12 13" key="1">
    <citation type="submission" date="2021-07" db="EMBL/GenBank/DDBJ databases">
        <title>The Aristolochia fimbriata genome: insights into angiosperm evolution, floral development and chemical biosynthesis.</title>
        <authorList>
            <person name="Jiao Y."/>
        </authorList>
    </citation>
    <scope>NUCLEOTIDE SEQUENCE [LARGE SCALE GENOMIC DNA]</scope>
    <source>
        <strain evidence="12">IBCAS-2021</strain>
        <tissue evidence="12">Leaf</tissue>
    </source>
</reference>
<evidence type="ECO:0000256" key="10">
    <source>
        <dbReference type="SAM" id="MobiDB-lite"/>
    </source>
</evidence>
<dbReference type="GO" id="GO:0008270">
    <property type="term" value="F:zinc ion binding"/>
    <property type="evidence" value="ECO:0007669"/>
    <property type="project" value="UniProtKB-KW"/>
</dbReference>
<dbReference type="InterPro" id="IPR003851">
    <property type="entry name" value="Znf_Dof"/>
</dbReference>
<feature type="region of interest" description="Disordered" evidence="10">
    <location>
        <begin position="95"/>
        <end position="163"/>
    </location>
</feature>
<dbReference type="EMBL" id="JAINDJ010000008">
    <property type="protein sequence ID" value="KAG9439275.1"/>
    <property type="molecule type" value="Genomic_DNA"/>
</dbReference>
<feature type="compositionally biased region" description="Basic and acidic residues" evidence="10">
    <location>
        <begin position="24"/>
        <end position="36"/>
    </location>
</feature>
<evidence type="ECO:0000259" key="11">
    <source>
        <dbReference type="PROSITE" id="PS50884"/>
    </source>
</evidence>
<keyword evidence="5 8" id="KW-0238">DNA-binding</keyword>
<dbReference type="Pfam" id="PF02701">
    <property type="entry name" value="Zn_ribbon_Dof"/>
    <property type="match status" value="1"/>
</dbReference>
<keyword evidence="1 9" id="KW-0479">Metal-binding</keyword>
<evidence type="ECO:0000256" key="9">
    <source>
        <dbReference type="RuleBase" id="RU369094"/>
    </source>
</evidence>
<feature type="region of interest" description="Disordered" evidence="10">
    <location>
        <begin position="1"/>
        <end position="56"/>
    </location>
</feature>
<dbReference type="AlphaFoldDB" id="A0AAV7DRR9"/>
<dbReference type="PANTHER" id="PTHR31992">
    <property type="entry name" value="DOF ZINC FINGER PROTEIN DOF1.4-RELATED"/>
    <property type="match status" value="1"/>
</dbReference>
<comment type="function">
    <text evidence="9">Transcription factor that binds specifically to a 5'-AA[AG]G-3' consensus core sequence.</text>
</comment>
<feature type="domain" description="Dof-type" evidence="11">
    <location>
        <begin position="53"/>
        <end position="107"/>
    </location>
</feature>
<evidence type="ECO:0000256" key="7">
    <source>
        <dbReference type="ARBA" id="ARBA00023242"/>
    </source>
</evidence>
<comment type="subcellular location">
    <subcellularLocation>
        <location evidence="8 9">Nucleus</location>
    </subcellularLocation>
</comment>
<evidence type="ECO:0000256" key="1">
    <source>
        <dbReference type="ARBA" id="ARBA00022723"/>
    </source>
</evidence>
<evidence type="ECO:0000256" key="3">
    <source>
        <dbReference type="ARBA" id="ARBA00022833"/>
    </source>
</evidence>
<evidence type="ECO:0000256" key="5">
    <source>
        <dbReference type="ARBA" id="ARBA00023125"/>
    </source>
</evidence>
<evidence type="ECO:0000256" key="2">
    <source>
        <dbReference type="ARBA" id="ARBA00022771"/>
    </source>
</evidence>
<feature type="compositionally biased region" description="Pro residues" evidence="10">
    <location>
        <begin position="225"/>
        <end position="235"/>
    </location>
</feature>
<evidence type="ECO:0000256" key="6">
    <source>
        <dbReference type="ARBA" id="ARBA00023163"/>
    </source>
</evidence>
<dbReference type="InterPro" id="IPR045174">
    <property type="entry name" value="Dof"/>
</dbReference>
<accession>A0AAV7DRR9</accession>
<dbReference type="PROSITE" id="PS01361">
    <property type="entry name" value="ZF_DOF_1"/>
    <property type="match status" value="1"/>
</dbReference>
<dbReference type="GO" id="GO:0003677">
    <property type="term" value="F:DNA binding"/>
    <property type="evidence" value="ECO:0007669"/>
    <property type="project" value="UniProtKB-UniRule"/>
</dbReference>
<feature type="compositionally biased region" description="Low complexity" evidence="10">
    <location>
        <begin position="151"/>
        <end position="162"/>
    </location>
</feature>
<protein>
    <recommendedName>
        <fullName evidence="9">Dof zinc finger protein</fullName>
    </recommendedName>
</protein>
<evidence type="ECO:0000256" key="4">
    <source>
        <dbReference type="ARBA" id="ARBA00023015"/>
    </source>
</evidence>
<name>A0AAV7DRR9_ARIFI</name>
<gene>
    <name evidence="12" type="ORF">H6P81_019440</name>
</gene>
<keyword evidence="4 9" id="KW-0805">Transcription regulation</keyword>
<organism evidence="12 13">
    <name type="scientific">Aristolochia fimbriata</name>
    <name type="common">White veined hardy Dutchman's pipe vine</name>
    <dbReference type="NCBI Taxonomy" id="158543"/>
    <lineage>
        <taxon>Eukaryota</taxon>
        <taxon>Viridiplantae</taxon>
        <taxon>Streptophyta</taxon>
        <taxon>Embryophyta</taxon>
        <taxon>Tracheophyta</taxon>
        <taxon>Spermatophyta</taxon>
        <taxon>Magnoliopsida</taxon>
        <taxon>Magnoliidae</taxon>
        <taxon>Piperales</taxon>
        <taxon>Aristolochiaceae</taxon>
        <taxon>Aristolochia</taxon>
    </lineage>
</organism>
<feature type="compositionally biased region" description="Polar residues" evidence="10">
    <location>
        <begin position="202"/>
        <end position="215"/>
    </location>
</feature>
<evidence type="ECO:0000256" key="8">
    <source>
        <dbReference type="PROSITE-ProRule" id="PRU00071"/>
    </source>
</evidence>
<feature type="compositionally biased region" description="Pro residues" evidence="10">
    <location>
        <begin position="115"/>
        <end position="127"/>
    </location>
</feature>
<evidence type="ECO:0000313" key="12">
    <source>
        <dbReference type="EMBL" id="KAG9439275.1"/>
    </source>
</evidence>
<keyword evidence="13" id="KW-1185">Reference proteome</keyword>
<feature type="region of interest" description="Disordered" evidence="10">
    <location>
        <begin position="197"/>
        <end position="235"/>
    </location>
</feature>
<dbReference type="GO" id="GO:0003700">
    <property type="term" value="F:DNA-binding transcription factor activity"/>
    <property type="evidence" value="ECO:0007669"/>
    <property type="project" value="UniProtKB-UniRule"/>
</dbReference>
<dbReference type="PROSITE" id="PS50884">
    <property type="entry name" value="ZF_DOF_2"/>
    <property type="match status" value="1"/>
</dbReference>
<evidence type="ECO:0000313" key="13">
    <source>
        <dbReference type="Proteomes" id="UP000825729"/>
    </source>
</evidence>
<feature type="compositionally biased region" description="Basic and acidic residues" evidence="10">
    <location>
        <begin position="47"/>
        <end position="56"/>
    </location>
</feature>
<keyword evidence="7 8" id="KW-0539">Nucleus</keyword>